<evidence type="ECO:0000256" key="1">
    <source>
        <dbReference type="SAM" id="Phobius"/>
    </source>
</evidence>
<dbReference type="GO" id="GO:0032220">
    <property type="term" value="P:plasma membrane fusion involved in cytogamy"/>
    <property type="evidence" value="ECO:0007669"/>
    <property type="project" value="EnsemblFungi"/>
</dbReference>
<dbReference type="HOGENOM" id="CLU_1185620_0_0_1"/>
<dbReference type="PANTHER" id="PTHR28092">
    <property type="entry name" value="FACTOR-INDUCED GENE 1 PROTEIN"/>
    <property type="match status" value="1"/>
</dbReference>
<keyword evidence="3" id="KW-1185">Reference proteome</keyword>
<dbReference type="PROSITE" id="PS51257">
    <property type="entry name" value="PROKAR_LIPOPROTEIN"/>
    <property type="match status" value="1"/>
</dbReference>
<name>S9W5P7_SCHCR</name>
<feature type="transmembrane region" description="Helical" evidence="1">
    <location>
        <begin position="132"/>
        <end position="157"/>
    </location>
</feature>
<dbReference type="GeneID" id="25038155"/>
<protein>
    <submittedName>
        <fullName evidence="2">Tetraspan protein Dni1</fullName>
    </submittedName>
</protein>
<dbReference type="RefSeq" id="XP_013021556.1">
    <property type="nucleotide sequence ID" value="XM_013166102.1"/>
</dbReference>
<dbReference type="STRING" id="653667.S9W5P7"/>
<organism evidence="2 3">
    <name type="scientific">Schizosaccharomyces cryophilus (strain OY26 / ATCC MYA-4695 / CBS 11777 / NBRC 106824 / NRRL Y48691)</name>
    <name type="common">Fission yeast</name>
    <dbReference type="NCBI Taxonomy" id="653667"/>
    <lineage>
        <taxon>Eukaryota</taxon>
        <taxon>Fungi</taxon>
        <taxon>Dikarya</taxon>
        <taxon>Ascomycota</taxon>
        <taxon>Taphrinomycotina</taxon>
        <taxon>Schizosaccharomycetes</taxon>
        <taxon>Schizosaccharomycetales</taxon>
        <taxon>Schizosaccharomycetaceae</taxon>
        <taxon>Schizosaccharomyces</taxon>
    </lineage>
</organism>
<dbReference type="PANTHER" id="PTHR28092:SF1">
    <property type="entry name" value="FACTOR-INDUCED GENE 1 PROTEIN"/>
    <property type="match status" value="1"/>
</dbReference>
<proteinExistence type="predicted"/>
<dbReference type="OMA" id="LPQVHPW"/>
<evidence type="ECO:0000313" key="3">
    <source>
        <dbReference type="Proteomes" id="UP000015464"/>
    </source>
</evidence>
<dbReference type="OrthoDB" id="5388663at2759"/>
<reference evidence="2 3" key="1">
    <citation type="journal article" date="2011" name="Science">
        <title>Comparative functional genomics of the fission yeasts.</title>
        <authorList>
            <person name="Rhind N."/>
            <person name="Chen Z."/>
            <person name="Yassour M."/>
            <person name="Thompson D.A."/>
            <person name="Haas B.J."/>
            <person name="Habib N."/>
            <person name="Wapinski I."/>
            <person name="Roy S."/>
            <person name="Lin M.F."/>
            <person name="Heiman D.I."/>
            <person name="Young S.K."/>
            <person name="Furuya K."/>
            <person name="Guo Y."/>
            <person name="Pidoux A."/>
            <person name="Chen H.M."/>
            <person name="Robbertse B."/>
            <person name="Goldberg J.M."/>
            <person name="Aoki K."/>
            <person name="Bayne E.H."/>
            <person name="Berlin A.M."/>
            <person name="Desjardins C.A."/>
            <person name="Dobbs E."/>
            <person name="Dukaj L."/>
            <person name="Fan L."/>
            <person name="FitzGerald M.G."/>
            <person name="French C."/>
            <person name="Gujja S."/>
            <person name="Hansen K."/>
            <person name="Keifenheim D."/>
            <person name="Levin J.Z."/>
            <person name="Mosher R.A."/>
            <person name="Mueller C.A."/>
            <person name="Pfiffner J."/>
            <person name="Priest M."/>
            <person name="Russ C."/>
            <person name="Smialowska A."/>
            <person name="Swoboda P."/>
            <person name="Sykes S.M."/>
            <person name="Vaughn M."/>
            <person name="Vengrova S."/>
            <person name="Yoder R."/>
            <person name="Zeng Q."/>
            <person name="Allshire R."/>
            <person name="Baulcombe D."/>
            <person name="Birren B.W."/>
            <person name="Brown W."/>
            <person name="Ekwall K."/>
            <person name="Kellis M."/>
            <person name="Leatherwood J."/>
            <person name="Levin H."/>
            <person name="Margalit H."/>
            <person name="Martienssen R."/>
            <person name="Nieduszynski C.A."/>
            <person name="Spatafora J.W."/>
            <person name="Friedman N."/>
            <person name="Dalgaard J.Z."/>
            <person name="Baumann P."/>
            <person name="Niki H."/>
            <person name="Regev A."/>
            <person name="Nusbaum C."/>
        </authorList>
    </citation>
    <scope>NUCLEOTIDE SEQUENCE [LARGE SCALE GENOMIC DNA]</scope>
    <source>
        <strain evidence="3">OY26 / ATCC MYA-4695 / CBS 11777 / NBRC 106824 / NRRL Y48691</strain>
    </source>
</reference>
<dbReference type="GO" id="GO:0070867">
    <property type="term" value="C:mating projection tip membrane"/>
    <property type="evidence" value="ECO:0007669"/>
    <property type="project" value="EnsemblFungi"/>
</dbReference>
<dbReference type="InterPro" id="IPR033481">
    <property type="entry name" value="Dni1/Fig1"/>
</dbReference>
<accession>S9W5P7</accession>
<dbReference type="AlphaFoldDB" id="S9W5P7"/>
<sequence length="234" mass="25664">MFYIKCILQGICGFCLLGAWILLALVMTGCKSKTSSHLSLFNLSSHSAQVNVGYFSMCLLSGNSSTTCDKSINTRSIPSFSMADLRSKFILPQVHPWMVVFSFCVCGICFLLAAVAAIPFMDRLPYLRLIRLYLSFFAFLSVLVTALFVHVSVSSFVMAIEAADVYLHAALGKKVVILLWISMGLLALATLIDVIFHIVSTKAEKIRQALFEKKFSLSRSSTAVSSATSSSIKK</sequence>
<dbReference type="EMBL" id="KE546988">
    <property type="protein sequence ID" value="EPY53310.1"/>
    <property type="molecule type" value="Genomic_DNA"/>
</dbReference>
<dbReference type="Proteomes" id="UP000015464">
    <property type="component" value="Unassembled WGS sequence"/>
</dbReference>
<feature type="transmembrane region" description="Helical" evidence="1">
    <location>
        <begin position="97"/>
        <end position="120"/>
    </location>
</feature>
<keyword evidence="1" id="KW-0472">Membrane</keyword>
<dbReference type="Pfam" id="PF12351">
    <property type="entry name" value="Fig1"/>
    <property type="match status" value="1"/>
</dbReference>
<feature type="transmembrane region" description="Helical" evidence="1">
    <location>
        <begin position="177"/>
        <end position="199"/>
    </location>
</feature>
<gene>
    <name evidence="2" type="ORF">SPOG_03838</name>
</gene>
<keyword evidence="1" id="KW-0812">Transmembrane</keyword>
<keyword evidence="1" id="KW-1133">Transmembrane helix</keyword>
<evidence type="ECO:0000313" key="2">
    <source>
        <dbReference type="EMBL" id="EPY53310.1"/>
    </source>
</evidence>